<dbReference type="Pfam" id="PF00043">
    <property type="entry name" value="GST_C"/>
    <property type="match status" value="1"/>
</dbReference>
<dbReference type="Proteomes" id="UP000199400">
    <property type="component" value="Unassembled WGS sequence"/>
</dbReference>
<evidence type="ECO:0000259" key="3">
    <source>
        <dbReference type="PROSITE" id="PS50404"/>
    </source>
</evidence>
<protein>
    <recommendedName>
        <fullName evidence="1">glutathione transferase</fullName>
        <ecNumber evidence="1">2.5.1.18</ecNumber>
    </recommendedName>
</protein>
<dbReference type="InterPro" id="IPR004045">
    <property type="entry name" value="Glutathione_S-Trfase_N"/>
</dbReference>
<dbReference type="Gene3D" id="3.40.30.10">
    <property type="entry name" value="Glutaredoxin"/>
    <property type="match status" value="1"/>
</dbReference>
<evidence type="ECO:0000313" key="6">
    <source>
        <dbReference type="Proteomes" id="UP000199400"/>
    </source>
</evidence>
<name>A0A1I1V4L5_9BACT</name>
<dbReference type="RefSeq" id="WP_096330298.1">
    <property type="nucleotide sequence ID" value="NZ_FOMX01000004.1"/>
</dbReference>
<accession>A0A1I1V4L5</accession>
<dbReference type="PROSITE" id="PS50405">
    <property type="entry name" value="GST_CTER"/>
    <property type="match status" value="1"/>
</dbReference>
<dbReference type="FunFam" id="1.20.1050.10:FF:000004">
    <property type="entry name" value="Glutathione S-transferase F2"/>
    <property type="match status" value="1"/>
</dbReference>
<proteinExistence type="predicted"/>
<keyword evidence="2 5" id="KW-0808">Transferase</keyword>
<sequence length="212" mass="24035">MKVYGHPISTCTRKVLMTLAEKGHRADFVMVDIMKGEGHNAEHLARQPWGQIPAFEDDDGWQMYESRAICRYLDAKLSGPSLMPADLRQRALVEQWISIETANFTAPAMKIIYNLVFNKFFGKDPDMAAVEEGRKGVKKAVAVMERQLENRNFLVGDGLTLADIFFMPYIEYLAAAGELGLIDASERVGHWWRRLSERPTWQQVIGRTNAAS</sequence>
<dbReference type="EMBL" id="FOMX01000004">
    <property type="protein sequence ID" value="SFD77956.1"/>
    <property type="molecule type" value="Genomic_DNA"/>
</dbReference>
<dbReference type="FunFam" id="3.40.30.10:FF:000016">
    <property type="entry name" value="Glutathione S-transferase F2"/>
    <property type="match status" value="1"/>
</dbReference>
<evidence type="ECO:0000256" key="2">
    <source>
        <dbReference type="ARBA" id="ARBA00022679"/>
    </source>
</evidence>
<dbReference type="InterPro" id="IPR010987">
    <property type="entry name" value="Glutathione-S-Trfase_C-like"/>
</dbReference>
<dbReference type="PANTHER" id="PTHR43900">
    <property type="entry name" value="GLUTATHIONE S-TRANSFERASE RHO"/>
    <property type="match status" value="1"/>
</dbReference>
<dbReference type="SFLD" id="SFLDG01154">
    <property type="entry name" value="Main.5:_Phi-like"/>
    <property type="match status" value="1"/>
</dbReference>
<dbReference type="GO" id="GO:0004364">
    <property type="term" value="F:glutathione transferase activity"/>
    <property type="evidence" value="ECO:0007669"/>
    <property type="project" value="UniProtKB-EC"/>
</dbReference>
<dbReference type="STRING" id="54.SAMN02745121_01547"/>
<feature type="domain" description="GST N-terminal" evidence="3">
    <location>
        <begin position="1"/>
        <end position="81"/>
    </location>
</feature>
<keyword evidence="6" id="KW-1185">Reference proteome</keyword>
<reference evidence="6" key="1">
    <citation type="submission" date="2016-10" db="EMBL/GenBank/DDBJ databases">
        <authorList>
            <person name="Varghese N."/>
            <person name="Submissions S."/>
        </authorList>
    </citation>
    <scope>NUCLEOTIDE SEQUENCE [LARGE SCALE GENOMIC DNA]</scope>
    <source>
        <strain evidence="6">ATCC 25963</strain>
    </source>
</reference>
<dbReference type="GO" id="GO:0005737">
    <property type="term" value="C:cytoplasm"/>
    <property type="evidence" value="ECO:0007669"/>
    <property type="project" value="TreeGrafter"/>
</dbReference>
<dbReference type="SFLD" id="SFLDS00019">
    <property type="entry name" value="Glutathione_Transferase_(cytos"/>
    <property type="match status" value="1"/>
</dbReference>
<feature type="domain" description="GST C-terminal" evidence="4">
    <location>
        <begin position="86"/>
        <end position="212"/>
    </location>
</feature>
<dbReference type="InterPro" id="IPR036249">
    <property type="entry name" value="Thioredoxin-like_sf"/>
</dbReference>
<dbReference type="PANTHER" id="PTHR43900:SF3">
    <property type="entry name" value="GLUTATHIONE S-TRANSFERASE RHO"/>
    <property type="match status" value="1"/>
</dbReference>
<dbReference type="Gene3D" id="1.20.1050.10">
    <property type="match status" value="1"/>
</dbReference>
<gene>
    <name evidence="5" type="ORF">SAMN02745121_01547</name>
</gene>
<organism evidence="5 6">
    <name type="scientific">Nannocystis exedens</name>
    <dbReference type="NCBI Taxonomy" id="54"/>
    <lineage>
        <taxon>Bacteria</taxon>
        <taxon>Pseudomonadati</taxon>
        <taxon>Myxococcota</taxon>
        <taxon>Polyangia</taxon>
        <taxon>Nannocystales</taxon>
        <taxon>Nannocystaceae</taxon>
        <taxon>Nannocystis</taxon>
    </lineage>
</organism>
<dbReference type="GO" id="GO:0043295">
    <property type="term" value="F:glutathione binding"/>
    <property type="evidence" value="ECO:0007669"/>
    <property type="project" value="TreeGrafter"/>
</dbReference>
<evidence type="ECO:0000259" key="4">
    <source>
        <dbReference type="PROSITE" id="PS50405"/>
    </source>
</evidence>
<dbReference type="EC" id="2.5.1.18" evidence="1"/>
<dbReference type="PROSITE" id="PS50404">
    <property type="entry name" value="GST_NTER"/>
    <property type="match status" value="1"/>
</dbReference>
<dbReference type="SUPFAM" id="SSF47616">
    <property type="entry name" value="GST C-terminal domain-like"/>
    <property type="match status" value="1"/>
</dbReference>
<dbReference type="InterPro" id="IPR040079">
    <property type="entry name" value="Glutathione_S-Trfase"/>
</dbReference>
<dbReference type="AlphaFoldDB" id="A0A1I1V4L5"/>
<dbReference type="InterPro" id="IPR036282">
    <property type="entry name" value="Glutathione-S-Trfase_C_sf"/>
</dbReference>
<dbReference type="Pfam" id="PF13417">
    <property type="entry name" value="GST_N_3"/>
    <property type="match status" value="1"/>
</dbReference>
<dbReference type="SUPFAM" id="SSF52833">
    <property type="entry name" value="Thioredoxin-like"/>
    <property type="match status" value="1"/>
</dbReference>
<dbReference type="CDD" id="cd03053">
    <property type="entry name" value="GST_N_Phi"/>
    <property type="match status" value="1"/>
</dbReference>
<dbReference type="GO" id="GO:0006749">
    <property type="term" value="P:glutathione metabolic process"/>
    <property type="evidence" value="ECO:0007669"/>
    <property type="project" value="TreeGrafter"/>
</dbReference>
<dbReference type="SFLD" id="SFLDG00358">
    <property type="entry name" value="Main_(cytGST)"/>
    <property type="match status" value="1"/>
</dbReference>
<dbReference type="OrthoDB" id="9782992at2"/>
<evidence type="ECO:0000256" key="1">
    <source>
        <dbReference type="ARBA" id="ARBA00012452"/>
    </source>
</evidence>
<dbReference type="InterPro" id="IPR004046">
    <property type="entry name" value="GST_C"/>
</dbReference>
<evidence type="ECO:0000313" key="5">
    <source>
        <dbReference type="EMBL" id="SFD77956.1"/>
    </source>
</evidence>